<gene>
    <name evidence="1" type="ORF">MCOR_31593</name>
</gene>
<dbReference type="EMBL" id="CACVKT020005665">
    <property type="protein sequence ID" value="CAC5397125.1"/>
    <property type="molecule type" value="Genomic_DNA"/>
</dbReference>
<evidence type="ECO:0000313" key="2">
    <source>
        <dbReference type="Proteomes" id="UP000507470"/>
    </source>
</evidence>
<dbReference type="AlphaFoldDB" id="A0A6J8CM97"/>
<name>A0A6J8CM97_MYTCO</name>
<evidence type="ECO:0000313" key="1">
    <source>
        <dbReference type="EMBL" id="CAC5397125.1"/>
    </source>
</evidence>
<accession>A0A6J8CM97</accession>
<organism evidence="1 2">
    <name type="scientific">Mytilus coruscus</name>
    <name type="common">Sea mussel</name>
    <dbReference type="NCBI Taxonomy" id="42192"/>
    <lineage>
        <taxon>Eukaryota</taxon>
        <taxon>Metazoa</taxon>
        <taxon>Spiralia</taxon>
        <taxon>Lophotrochozoa</taxon>
        <taxon>Mollusca</taxon>
        <taxon>Bivalvia</taxon>
        <taxon>Autobranchia</taxon>
        <taxon>Pteriomorphia</taxon>
        <taxon>Mytilida</taxon>
        <taxon>Mytiloidea</taxon>
        <taxon>Mytilidae</taxon>
        <taxon>Mytilinae</taxon>
        <taxon>Mytilus</taxon>
    </lineage>
</organism>
<proteinExistence type="predicted"/>
<protein>
    <submittedName>
        <fullName evidence="1">Uncharacterized protein</fullName>
    </submittedName>
</protein>
<reference evidence="1 2" key="1">
    <citation type="submission" date="2020-06" db="EMBL/GenBank/DDBJ databases">
        <authorList>
            <person name="Li R."/>
            <person name="Bekaert M."/>
        </authorList>
    </citation>
    <scope>NUCLEOTIDE SEQUENCE [LARGE SCALE GENOMIC DNA]</scope>
    <source>
        <strain evidence="2">wild</strain>
    </source>
</reference>
<sequence>MEMDGREKSYTKYYAEEQMKTRMMSTLAEPNHYPPLADNTPESIYIVALNWLSNVADIYFMKNDNLVKVDLVTIFATKLLVYLKDLFGLIDQQSCHFIRKVKIIDAKEVRPGDIIFTPDHNYVIVKAVKSIHNNNRSSDCKRIIIETISKSTFSSSSEQAIVAVSTNKEVQTRSRFVDSALRSVGNILLYHSISLEFLEESYDIFSLQIQHRRISSYKELKPGDIILFTNKNLIERGIVVNIKQAPNNVFHASLYHITESGFVAETESTYNLDQVTVVRYEYNDLDSVIRNRVLYTADQTKGKRVFQPSPLMSLKFVLGCISGDFVLSKHLQVFIGLQEIKLKTCAFKRVENIEKWIEKNTSCDIPNEIRDKISDIDFNPIICVLSNTDGETKPFKLFDNSHILEMKSETFTSLHRSKEKFMYKCRSKNKKGKPIIAIVMLTTDGTHNLSEQDKSMVDLLKDMQDLIESDAIFTIQRTPVQHDFDVRKKVSEAIQKRLTPSSVQNTIYPSVFFEDDSDIQKRIALLVEQKINRQIQQQTKFLETLQYEKAGNGKESGHNIAEYAKQMKRLCSFIPSEKMDAYSRHKIEVVLQRNPDVSAFSYKMGKMQIFSKNDSALRDYIAQFIPKNDLELVVKPWPGDPTVDHYHLTQGSKISRTADHTLNTLDVSLVHVYKEKEEICKFGLRNLDDKLITGSVSTADAGEMEDMKVYKWGASTQLTRGTYKGSICIKKGEKFDSCIHYIEGAVEKSKFAEKGDSGSLICFEATGSPQFDGDTAAFIFVGKCNGEEYESVENESFPGYCYQVSDVFNCSIEEIGNLEPIFQPNNSNGTGSIQQGAALGSAIVLSF</sequence>
<keyword evidence="2" id="KW-1185">Reference proteome</keyword>
<dbReference type="Proteomes" id="UP000507470">
    <property type="component" value="Unassembled WGS sequence"/>
</dbReference>
<dbReference type="OrthoDB" id="10300561at2759"/>